<name>A0A165GNR9_EXIGL</name>
<gene>
    <name evidence="2" type="ORF">EXIGLDRAFT_616449</name>
</gene>
<dbReference type="AlphaFoldDB" id="A0A165GNR9"/>
<dbReference type="InParanoid" id="A0A165GNR9"/>
<dbReference type="Proteomes" id="UP000077266">
    <property type="component" value="Unassembled WGS sequence"/>
</dbReference>
<organism evidence="2 3">
    <name type="scientific">Exidia glandulosa HHB12029</name>
    <dbReference type="NCBI Taxonomy" id="1314781"/>
    <lineage>
        <taxon>Eukaryota</taxon>
        <taxon>Fungi</taxon>
        <taxon>Dikarya</taxon>
        <taxon>Basidiomycota</taxon>
        <taxon>Agaricomycotina</taxon>
        <taxon>Agaricomycetes</taxon>
        <taxon>Auriculariales</taxon>
        <taxon>Exidiaceae</taxon>
        <taxon>Exidia</taxon>
    </lineage>
</organism>
<protein>
    <submittedName>
        <fullName evidence="2">Uncharacterized protein</fullName>
    </submittedName>
</protein>
<dbReference type="EMBL" id="KV426040">
    <property type="protein sequence ID" value="KZV90787.1"/>
    <property type="molecule type" value="Genomic_DNA"/>
</dbReference>
<evidence type="ECO:0000313" key="3">
    <source>
        <dbReference type="Proteomes" id="UP000077266"/>
    </source>
</evidence>
<evidence type="ECO:0000313" key="2">
    <source>
        <dbReference type="EMBL" id="KZV90787.1"/>
    </source>
</evidence>
<reference evidence="2 3" key="1">
    <citation type="journal article" date="2016" name="Mol. Biol. Evol.">
        <title>Comparative Genomics of Early-Diverging Mushroom-Forming Fungi Provides Insights into the Origins of Lignocellulose Decay Capabilities.</title>
        <authorList>
            <person name="Nagy L.G."/>
            <person name="Riley R."/>
            <person name="Tritt A."/>
            <person name="Adam C."/>
            <person name="Daum C."/>
            <person name="Floudas D."/>
            <person name="Sun H."/>
            <person name="Yadav J.S."/>
            <person name="Pangilinan J."/>
            <person name="Larsson K.H."/>
            <person name="Matsuura K."/>
            <person name="Barry K."/>
            <person name="Labutti K."/>
            <person name="Kuo R."/>
            <person name="Ohm R.A."/>
            <person name="Bhattacharya S.S."/>
            <person name="Shirouzu T."/>
            <person name="Yoshinaga Y."/>
            <person name="Martin F.M."/>
            <person name="Grigoriev I.V."/>
            <person name="Hibbett D.S."/>
        </authorList>
    </citation>
    <scope>NUCLEOTIDE SEQUENCE [LARGE SCALE GENOMIC DNA]</scope>
    <source>
        <strain evidence="2 3">HHB12029</strain>
    </source>
</reference>
<dbReference type="OrthoDB" id="2992009at2759"/>
<feature type="region of interest" description="Disordered" evidence="1">
    <location>
        <begin position="1"/>
        <end position="25"/>
    </location>
</feature>
<proteinExistence type="predicted"/>
<keyword evidence="3" id="KW-1185">Reference proteome</keyword>
<accession>A0A165GNR9</accession>
<evidence type="ECO:0000256" key="1">
    <source>
        <dbReference type="SAM" id="MobiDB-lite"/>
    </source>
</evidence>
<sequence>MLSVLFGPLPGDKAEEGDAAQQGANERDGAMALAVGLLANESFKNGQFMSFKSLNLPL</sequence>